<dbReference type="GO" id="GO:0003676">
    <property type="term" value="F:nucleic acid binding"/>
    <property type="evidence" value="ECO:0007669"/>
    <property type="project" value="InterPro"/>
</dbReference>
<dbReference type="PROSITE" id="PS50994">
    <property type="entry name" value="INTEGRASE"/>
    <property type="match status" value="1"/>
</dbReference>
<dbReference type="AlphaFoldDB" id="A0A2M8KH50"/>
<evidence type="ECO:0000313" key="2">
    <source>
        <dbReference type="EMBL" id="PJE59237.1"/>
    </source>
</evidence>
<dbReference type="Proteomes" id="UP000231255">
    <property type="component" value="Unassembled WGS sequence"/>
</dbReference>
<dbReference type="EMBL" id="PFDZ01000041">
    <property type="protein sequence ID" value="PJE59237.1"/>
    <property type="molecule type" value="Genomic_DNA"/>
</dbReference>
<name>A0A2M8KH50_9BACT</name>
<gene>
    <name evidence="2" type="ORF">COU84_01875</name>
</gene>
<dbReference type="InterPro" id="IPR036397">
    <property type="entry name" value="RNaseH_sf"/>
</dbReference>
<dbReference type="InterPro" id="IPR001584">
    <property type="entry name" value="Integrase_cat-core"/>
</dbReference>
<dbReference type="Pfam" id="PF13683">
    <property type="entry name" value="rve_3"/>
    <property type="match status" value="1"/>
</dbReference>
<evidence type="ECO:0000313" key="3">
    <source>
        <dbReference type="Proteomes" id="UP000231255"/>
    </source>
</evidence>
<organism evidence="2 3">
    <name type="scientific">Candidatus Portnoybacteria bacterium CG10_big_fil_rev_8_21_14_0_10_43_39</name>
    <dbReference type="NCBI Taxonomy" id="1974815"/>
    <lineage>
        <taxon>Bacteria</taxon>
        <taxon>Candidatus Portnoyibacteriota</taxon>
    </lineage>
</organism>
<protein>
    <submittedName>
        <fullName evidence="2">Integrase</fullName>
    </submittedName>
</protein>
<sequence length="354" mass="41598">MQIHCKYAGVKGFINLYEYALRYSYMITDKAKFKAKVLSFRAKHGLEATLDAFPVKRSTLFLWKKKLTDNQGKLEALNDKSKSPHRKRQRITSKRIEQFIVAQRTEHPGLGKDKLKPLLNDYCLKENIISVSESTIGRVIGDLKEKGLILSNAKVYLSGKTGRLIVRKPSKKRKKIRRKNYQPIKAGDLLQIDTIEKFINGVRRYIITAIDLKSDFAFAYGYSTASSLNAKDFFEKLTNIAPFEIARIQTDNGSEFEKYFREHLAQEKIIHFHNYPKCPKMNAYIERFNRTIQEEFINWQRELLFSSLERFNRKLIDWLLWYNTKRPHWSLGLKSPLQYLVDKLTPEKSNMLWT</sequence>
<dbReference type="InterPro" id="IPR012337">
    <property type="entry name" value="RNaseH-like_sf"/>
</dbReference>
<dbReference type="GO" id="GO:0015074">
    <property type="term" value="P:DNA integration"/>
    <property type="evidence" value="ECO:0007669"/>
    <property type="project" value="InterPro"/>
</dbReference>
<dbReference type="PANTHER" id="PTHR47515:SF2">
    <property type="entry name" value="INTEGRASE CORE DOMAIN PROTEIN"/>
    <property type="match status" value="1"/>
</dbReference>
<evidence type="ECO:0000259" key="1">
    <source>
        <dbReference type="PROSITE" id="PS50994"/>
    </source>
</evidence>
<comment type="caution">
    <text evidence="2">The sequence shown here is derived from an EMBL/GenBank/DDBJ whole genome shotgun (WGS) entry which is preliminary data.</text>
</comment>
<dbReference type="SUPFAM" id="SSF53098">
    <property type="entry name" value="Ribonuclease H-like"/>
    <property type="match status" value="1"/>
</dbReference>
<accession>A0A2M8KH50</accession>
<dbReference type="Gene3D" id="3.30.420.10">
    <property type="entry name" value="Ribonuclease H-like superfamily/Ribonuclease H"/>
    <property type="match status" value="1"/>
</dbReference>
<feature type="domain" description="Integrase catalytic" evidence="1">
    <location>
        <begin position="179"/>
        <end position="344"/>
    </location>
</feature>
<reference evidence="3" key="1">
    <citation type="submission" date="2017-09" db="EMBL/GenBank/DDBJ databases">
        <title>Depth-based differentiation of microbial function through sediment-hosted aquifers and enrichment of novel symbionts in the deep terrestrial subsurface.</title>
        <authorList>
            <person name="Probst A.J."/>
            <person name="Ladd B."/>
            <person name="Jarett J.K."/>
            <person name="Geller-Mcgrath D.E."/>
            <person name="Sieber C.M.K."/>
            <person name="Emerson J.B."/>
            <person name="Anantharaman K."/>
            <person name="Thomas B.C."/>
            <person name="Malmstrom R."/>
            <person name="Stieglmeier M."/>
            <person name="Klingl A."/>
            <person name="Woyke T."/>
            <person name="Ryan C.M."/>
            <person name="Banfield J.F."/>
        </authorList>
    </citation>
    <scope>NUCLEOTIDE SEQUENCE [LARGE SCALE GENOMIC DNA]</scope>
</reference>
<dbReference type="PANTHER" id="PTHR47515">
    <property type="entry name" value="LOW CALCIUM RESPONSE LOCUS PROTEIN T"/>
    <property type="match status" value="1"/>
</dbReference>
<feature type="non-terminal residue" evidence="2">
    <location>
        <position position="354"/>
    </location>
</feature>
<proteinExistence type="predicted"/>